<dbReference type="GO" id="GO:0032839">
    <property type="term" value="C:dendrite cytoplasm"/>
    <property type="evidence" value="ECO:0007669"/>
    <property type="project" value="GOC"/>
</dbReference>
<dbReference type="FunFam" id="3.30.160.20:FF:000007">
    <property type="entry name" value="Double-stranded RNA-binding protein Staufen homolog 1"/>
    <property type="match status" value="1"/>
</dbReference>
<protein>
    <recommendedName>
        <fullName evidence="3">DRBM domain-containing protein</fullName>
    </recommendedName>
</protein>
<evidence type="ECO:0000256" key="1">
    <source>
        <dbReference type="ARBA" id="ARBA00022884"/>
    </source>
</evidence>
<dbReference type="PROSITE" id="PS50137">
    <property type="entry name" value="DS_RBD"/>
    <property type="match status" value="1"/>
</dbReference>
<keyword evidence="1 2" id="KW-0694">RNA-binding</keyword>
<dbReference type="GO" id="GO:0098964">
    <property type="term" value="P:anterograde dendritic transport of messenger ribonucleoprotein complex"/>
    <property type="evidence" value="ECO:0007669"/>
    <property type="project" value="TreeGrafter"/>
</dbReference>
<dbReference type="GO" id="GO:0035418">
    <property type="term" value="P:protein localization to synapse"/>
    <property type="evidence" value="ECO:0007669"/>
    <property type="project" value="TreeGrafter"/>
</dbReference>
<keyword evidence="5" id="KW-1185">Reference proteome</keyword>
<dbReference type="GO" id="GO:0043025">
    <property type="term" value="C:neuronal cell body"/>
    <property type="evidence" value="ECO:0007669"/>
    <property type="project" value="TreeGrafter"/>
</dbReference>
<dbReference type="Gene3D" id="3.30.160.20">
    <property type="match status" value="1"/>
</dbReference>
<dbReference type="InterPro" id="IPR051740">
    <property type="entry name" value="DRBM-containing_protein"/>
</dbReference>
<organism evidence="4 5">
    <name type="scientific">Sinocyclocheilus rhinocerous</name>
    <dbReference type="NCBI Taxonomy" id="307959"/>
    <lineage>
        <taxon>Eukaryota</taxon>
        <taxon>Metazoa</taxon>
        <taxon>Chordata</taxon>
        <taxon>Craniata</taxon>
        <taxon>Vertebrata</taxon>
        <taxon>Euteleostomi</taxon>
        <taxon>Actinopterygii</taxon>
        <taxon>Neopterygii</taxon>
        <taxon>Teleostei</taxon>
        <taxon>Ostariophysi</taxon>
        <taxon>Cypriniformes</taxon>
        <taxon>Cyprinidae</taxon>
        <taxon>Cyprininae</taxon>
        <taxon>Sinocyclocheilus</taxon>
    </lineage>
</organism>
<feature type="domain" description="DRBM" evidence="3">
    <location>
        <begin position="1"/>
        <end position="70"/>
    </location>
</feature>
<evidence type="ECO:0000313" key="5">
    <source>
        <dbReference type="Proteomes" id="UP000472270"/>
    </source>
</evidence>
<dbReference type="GO" id="GO:0005886">
    <property type="term" value="C:plasma membrane"/>
    <property type="evidence" value="ECO:0007669"/>
    <property type="project" value="TreeGrafter"/>
</dbReference>
<reference evidence="4" key="1">
    <citation type="submission" date="2025-08" db="UniProtKB">
        <authorList>
            <consortium name="Ensembl"/>
        </authorList>
    </citation>
    <scope>IDENTIFICATION</scope>
</reference>
<dbReference type="GO" id="GO:0008298">
    <property type="term" value="P:intracellular mRNA localization"/>
    <property type="evidence" value="ECO:0007669"/>
    <property type="project" value="TreeGrafter"/>
</dbReference>
<dbReference type="SUPFAM" id="SSF54768">
    <property type="entry name" value="dsRNA-binding domain-like"/>
    <property type="match status" value="1"/>
</dbReference>
<accession>A0A673GFK4</accession>
<dbReference type="AlphaFoldDB" id="A0A673GFK4"/>
<proteinExistence type="predicted"/>
<dbReference type="PANTHER" id="PTHR46054:SF1">
    <property type="entry name" value="DOUBLE-STRANDED RNA-BINDING PROTEIN STAUFEN HOMOLOG 2"/>
    <property type="match status" value="1"/>
</dbReference>
<dbReference type="GO" id="GO:0010494">
    <property type="term" value="C:cytoplasmic stress granule"/>
    <property type="evidence" value="ECO:0007669"/>
    <property type="project" value="TreeGrafter"/>
</dbReference>
<dbReference type="PANTHER" id="PTHR46054">
    <property type="entry name" value="MATERNAL EFFECT PROTEIN STAUFEN"/>
    <property type="match status" value="1"/>
</dbReference>
<dbReference type="Pfam" id="PF00035">
    <property type="entry name" value="dsrm"/>
    <property type="match status" value="1"/>
</dbReference>
<dbReference type="InterPro" id="IPR014720">
    <property type="entry name" value="dsRBD_dom"/>
</dbReference>
<dbReference type="Ensembl" id="ENSSRHT00000011300.1">
    <property type="protein sequence ID" value="ENSSRHP00000010888.1"/>
    <property type="gene ID" value="ENSSRHG00000006317.1"/>
</dbReference>
<evidence type="ECO:0000256" key="2">
    <source>
        <dbReference type="PROSITE-ProRule" id="PRU00266"/>
    </source>
</evidence>
<dbReference type="SMART" id="SM00358">
    <property type="entry name" value="DSRM"/>
    <property type="match status" value="1"/>
</dbReference>
<sequence length="85" mass="8956">SVVSLISSIPISIVEKEGGKVDRKHASGPPHMKSFLTRVTVGEFSAEGEGNSKKLSKKRAALSILQELKKLPCCLGPAPEVGFGP</sequence>
<reference evidence="4" key="2">
    <citation type="submission" date="2025-09" db="UniProtKB">
        <authorList>
            <consortium name="Ensembl"/>
        </authorList>
    </citation>
    <scope>IDENTIFICATION</scope>
</reference>
<dbReference type="Proteomes" id="UP000472270">
    <property type="component" value="Unassembled WGS sequence"/>
</dbReference>
<dbReference type="GO" id="GO:0003725">
    <property type="term" value="F:double-stranded RNA binding"/>
    <property type="evidence" value="ECO:0007669"/>
    <property type="project" value="TreeGrafter"/>
</dbReference>
<dbReference type="GO" id="GO:0003729">
    <property type="term" value="F:mRNA binding"/>
    <property type="evidence" value="ECO:0007669"/>
    <property type="project" value="TreeGrafter"/>
</dbReference>
<dbReference type="GO" id="GO:0007281">
    <property type="term" value="P:germ cell development"/>
    <property type="evidence" value="ECO:0007669"/>
    <property type="project" value="TreeGrafter"/>
</dbReference>
<evidence type="ECO:0000259" key="3">
    <source>
        <dbReference type="PROSITE" id="PS50137"/>
    </source>
</evidence>
<evidence type="ECO:0000313" key="4">
    <source>
        <dbReference type="Ensembl" id="ENSSRHP00000010888.1"/>
    </source>
</evidence>
<name>A0A673GFK4_9TELE</name>